<comment type="caution">
    <text evidence="2">The sequence shown here is derived from an EMBL/GenBank/DDBJ whole genome shotgun (WGS) entry which is preliminary data.</text>
</comment>
<protein>
    <submittedName>
        <fullName evidence="2">Uncharacterized protein</fullName>
    </submittedName>
</protein>
<name>A0ABT1FEA4_9GAMM</name>
<dbReference type="RefSeq" id="WP_253568443.1">
    <property type="nucleotide sequence ID" value="NZ_JAMZEK010000004.1"/>
</dbReference>
<keyword evidence="3" id="KW-1185">Reference proteome</keyword>
<dbReference type="EMBL" id="JAMZEK010000004">
    <property type="protein sequence ID" value="MCP1375704.1"/>
    <property type="molecule type" value="Genomic_DNA"/>
</dbReference>
<proteinExistence type="predicted"/>
<evidence type="ECO:0000313" key="2">
    <source>
        <dbReference type="EMBL" id="MCP1375704.1"/>
    </source>
</evidence>
<dbReference type="Proteomes" id="UP001204615">
    <property type="component" value="Unassembled WGS sequence"/>
</dbReference>
<feature type="region of interest" description="Disordered" evidence="1">
    <location>
        <begin position="129"/>
        <end position="148"/>
    </location>
</feature>
<accession>A0ABT1FEA4</accession>
<evidence type="ECO:0000313" key="3">
    <source>
        <dbReference type="Proteomes" id="UP001204615"/>
    </source>
</evidence>
<feature type="compositionally biased region" description="Low complexity" evidence="1">
    <location>
        <begin position="137"/>
        <end position="148"/>
    </location>
</feature>
<gene>
    <name evidence="2" type="ORF">NC595_16780</name>
</gene>
<sequence length="148" mass="16803">MRLLTQLIALNRARQLNRQLRDIQQAIRGLSRHNRMRLGTLALREIGQATRCDFPHLYGTPPEERYLPWGQGTEIGYTRARSENVEIAIRGIALWLAVAYHETKDAQLGSLQSVYRQLMRQLRELKEMRQAAPTGDASHGWAGEAAAA</sequence>
<evidence type="ECO:0000256" key="1">
    <source>
        <dbReference type="SAM" id="MobiDB-lite"/>
    </source>
</evidence>
<organism evidence="2 3">
    <name type="scientific">Dyella lutea</name>
    <dbReference type="NCBI Taxonomy" id="2950441"/>
    <lineage>
        <taxon>Bacteria</taxon>
        <taxon>Pseudomonadati</taxon>
        <taxon>Pseudomonadota</taxon>
        <taxon>Gammaproteobacteria</taxon>
        <taxon>Lysobacterales</taxon>
        <taxon>Rhodanobacteraceae</taxon>
        <taxon>Dyella</taxon>
    </lineage>
</organism>
<reference evidence="2 3" key="1">
    <citation type="submission" date="2022-06" db="EMBL/GenBank/DDBJ databases">
        <title>Dyella sp. Sa strain:Sa Genome sequencing.</title>
        <authorList>
            <person name="Park S."/>
        </authorList>
    </citation>
    <scope>NUCLEOTIDE SEQUENCE [LARGE SCALE GENOMIC DNA]</scope>
    <source>
        <strain evidence="2 3">Sa</strain>
    </source>
</reference>